<name>A0A5Q0TI34_9VIBR</name>
<evidence type="ECO:0000313" key="2">
    <source>
        <dbReference type="Proteomes" id="UP000348942"/>
    </source>
</evidence>
<organism evidence="1 2">
    <name type="scientific">Vibrio algicola</name>
    <dbReference type="NCBI Taxonomy" id="2662262"/>
    <lineage>
        <taxon>Bacteria</taxon>
        <taxon>Pseudomonadati</taxon>
        <taxon>Pseudomonadota</taxon>
        <taxon>Gammaproteobacteria</taxon>
        <taxon>Vibrionales</taxon>
        <taxon>Vibrionaceae</taxon>
        <taxon>Vibrio</taxon>
    </lineage>
</organism>
<evidence type="ECO:0000313" key="1">
    <source>
        <dbReference type="EMBL" id="QGA66524.1"/>
    </source>
</evidence>
<protein>
    <submittedName>
        <fullName evidence="1">DUF3024 domain-containing protein</fullName>
    </submittedName>
</protein>
<dbReference type="Proteomes" id="UP000348942">
    <property type="component" value="Chromosome 2"/>
</dbReference>
<dbReference type="EMBL" id="CP045700">
    <property type="protein sequence ID" value="QGA66524.1"/>
    <property type="molecule type" value="Genomic_DNA"/>
</dbReference>
<sequence>MPSEIEIQRIKRRAEQLCHWRNENVSAELGKACFDIQAQQFVFYKTAFAVDSIHCQRDIEVAKLHYEPTGKQWHLFIRSNDNDINRDVEWQAHITHPMHVDALSLLSVIERDQDEYIWG</sequence>
<proteinExistence type="predicted"/>
<dbReference type="InterPro" id="IPR021388">
    <property type="entry name" value="DUF3024"/>
</dbReference>
<dbReference type="AlphaFoldDB" id="A0A5Q0TI34"/>
<dbReference type="RefSeq" id="WP_153448657.1">
    <property type="nucleotide sequence ID" value="NZ_CP045700.1"/>
</dbReference>
<keyword evidence="2" id="KW-1185">Reference proteome</keyword>
<dbReference type="Pfam" id="PF11225">
    <property type="entry name" value="DUF3024"/>
    <property type="match status" value="1"/>
</dbReference>
<gene>
    <name evidence="1" type="ORF">GFB47_13965</name>
</gene>
<reference evidence="1 2" key="1">
    <citation type="submission" date="2019-10" db="EMBL/GenBank/DDBJ databases">
        <title>Vibrio sp. nov., isolated from Coralline algae surface.</title>
        <authorList>
            <person name="Geng Y."/>
            <person name="Zhang X."/>
        </authorList>
    </citation>
    <scope>NUCLEOTIDE SEQUENCE [LARGE SCALE GENOMIC DNA]</scope>
    <source>
        <strain evidence="1 2">SM1977</strain>
    </source>
</reference>
<accession>A0A5Q0TI34</accession>